<accession>A0A938B386</accession>
<proteinExistence type="predicted"/>
<keyword evidence="2" id="KW-0378">Hydrolase</keyword>
<dbReference type="PANTHER" id="PTHR47152">
    <property type="entry name" value="SLR2084 PROTEIN-RELATED"/>
    <property type="match status" value="1"/>
</dbReference>
<evidence type="ECO:0000259" key="1">
    <source>
        <dbReference type="Pfam" id="PF05685"/>
    </source>
</evidence>
<dbReference type="CDD" id="cd06260">
    <property type="entry name" value="DUF820-like"/>
    <property type="match status" value="1"/>
</dbReference>
<protein>
    <submittedName>
        <fullName evidence="2">Uma2 family endonuclease</fullName>
    </submittedName>
</protein>
<dbReference type="InterPro" id="IPR008538">
    <property type="entry name" value="Uma2"/>
</dbReference>
<dbReference type="Gene3D" id="3.90.1570.10">
    <property type="entry name" value="tt1808, chain A"/>
    <property type="match status" value="1"/>
</dbReference>
<gene>
    <name evidence="2" type="ORF">FJZ47_06920</name>
</gene>
<dbReference type="SUPFAM" id="SSF52980">
    <property type="entry name" value="Restriction endonuclease-like"/>
    <property type="match status" value="1"/>
</dbReference>
<dbReference type="EMBL" id="VGLS01000155">
    <property type="protein sequence ID" value="MBM3223515.1"/>
    <property type="molecule type" value="Genomic_DNA"/>
</dbReference>
<sequence>MSVQTEGYTEAIAHLPQGALLRIPAVTWEDYEALLEEMGDAYHVRVSYNYGCLEIMSPLPEHEAFADILLMITREITRTLGIKLETRGSMTIRNVRQRQGVEPDVCFYVRHAERIIGKRRLDFSSDPPPDIVAEIDITNESHAKFPIYAALGVPEIWHYDGHTMSFYKLEERSYEPTTHSLALPLLPSTVLAQWLEQSTLEGQDVTLDTVRAWVRTQPPQHLNR</sequence>
<reference evidence="2" key="1">
    <citation type="submission" date="2019-03" db="EMBL/GenBank/DDBJ databases">
        <title>Lake Tanganyika Metagenome-Assembled Genomes (MAGs).</title>
        <authorList>
            <person name="Tran P."/>
        </authorList>
    </citation>
    <scope>NUCLEOTIDE SEQUENCE</scope>
    <source>
        <strain evidence="2">K_DeepCast_65m_m2_066</strain>
    </source>
</reference>
<dbReference type="InterPro" id="IPR011335">
    <property type="entry name" value="Restrct_endonuc-II-like"/>
</dbReference>
<dbReference type="GO" id="GO:0004519">
    <property type="term" value="F:endonuclease activity"/>
    <property type="evidence" value="ECO:0007669"/>
    <property type="project" value="UniProtKB-KW"/>
</dbReference>
<dbReference type="InterPro" id="IPR012296">
    <property type="entry name" value="Nuclease_put_TT1808"/>
</dbReference>
<evidence type="ECO:0000313" key="3">
    <source>
        <dbReference type="Proteomes" id="UP000712673"/>
    </source>
</evidence>
<name>A0A938B386_UNCTE</name>
<dbReference type="PANTHER" id="PTHR47152:SF2">
    <property type="entry name" value="SLR2084 PROTEIN"/>
    <property type="match status" value="1"/>
</dbReference>
<dbReference type="Proteomes" id="UP000712673">
    <property type="component" value="Unassembled WGS sequence"/>
</dbReference>
<dbReference type="AlphaFoldDB" id="A0A938B386"/>
<dbReference type="Pfam" id="PF05685">
    <property type="entry name" value="Uma2"/>
    <property type="match status" value="1"/>
</dbReference>
<feature type="domain" description="Putative restriction endonuclease" evidence="1">
    <location>
        <begin position="28"/>
        <end position="186"/>
    </location>
</feature>
<evidence type="ECO:0000313" key="2">
    <source>
        <dbReference type="EMBL" id="MBM3223515.1"/>
    </source>
</evidence>
<keyword evidence="2" id="KW-0255">Endonuclease</keyword>
<keyword evidence="2" id="KW-0540">Nuclease</keyword>
<comment type="caution">
    <text evidence="2">The sequence shown here is derived from an EMBL/GenBank/DDBJ whole genome shotgun (WGS) entry which is preliminary data.</text>
</comment>
<organism evidence="2 3">
    <name type="scientific">Tectimicrobiota bacterium</name>
    <dbReference type="NCBI Taxonomy" id="2528274"/>
    <lineage>
        <taxon>Bacteria</taxon>
        <taxon>Pseudomonadati</taxon>
        <taxon>Nitrospinota/Tectimicrobiota group</taxon>
        <taxon>Candidatus Tectimicrobiota</taxon>
    </lineage>
</organism>